<reference evidence="1" key="1">
    <citation type="submission" date="2021-06" db="EMBL/GenBank/DDBJ databases">
        <authorList>
            <person name="Kallberg Y."/>
            <person name="Tangrot J."/>
            <person name="Rosling A."/>
        </authorList>
    </citation>
    <scope>NUCLEOTIDE SEQUENCE</scope>
    <source>
        <strain evidence="1">MA461A</strain>
    </source>
</reference>
<evidence type="ECO:0000313" key="2">
    <source>
        <dbReference type="Proteomes" id="UP000789920"/>
    </source>
</evidence>
<organism evidence="1 2">
    <name type="scientific">Racocetra persica</name>
    <dbReference type="NCBI Taxonomy" id="160502"/>
    <lineage>
        <taxon>Eukaryota</taxon>
        <taxon>Fungi</taxon>
        <taxon>Fungi incertae sedis</taxon>
        <taxon>Mucoromycota</taxon>
        <taxon>Glomeromycotina</taxon>
        <taxon>Glomeromycetes</taxon>
        <taxon>Diversisporales</taxon>
        <taxon>Gigasporaceae</taxon>
        <taxon>Racocetra</taxon>
    </lineage>
</organism>
<protein>
    <submittedName>
        <fullName evidence="1">11875_t:CDS:1</fullName>
    </submittedName>
</protein>
<accession>A0ACA9KVB0</accession>
<evidence type="ECO:0000313" key="1">
    <source>
        <dbReference type="EMBL" id="CAG8495532.1"/>
    </source>
</evidence>
<gene>
    <name evidence="1" type="ORF">RPERSI_LOCUS1585</name>
</gene>
<sequence length="218" mass="24678">MPSAKKSTTCCDTSKGAAMYIKNNESLERWVDDLLKEFDNVMSVNLNTDICQDNNRRVKELIKRIDDRLNQTITDDFEGLREEFSKDSDIIDETCENGNADETLSVDHSTDTTKVQQSAPKLPSNIAKKTTGKITRVKSSIIEKDIPPDGCNYCLSSQETRTSTHDQIDSVKSRIEIARRQNSHIVGTIVKRNKFERLLNGRYLIDKKDTIGEGHHGK</sequence>
<keyword evidence="2" id="KW-1185">Reference proteome</keyword>
<dbReference type="Proteomes" id="UP000789920">
    <property type="component" value="Unassembled WGS sequence"/>
</dbReference>
<dbReference type="EMBL" id="CAJVQC010001504">
    <property type="protein sequence ID" value="CAG8495532.1"/>
    <property type="molecule type" value="Genomic_DNA"/>
</dbReference>
<comment type="caution">
    <text evidence="1">The sequence shown here is derived from an EMBL/GenBank/DDBJ whole genome shotgun (WGS) entry which is preliminary data.</text>
</comment>
<feature type="non-terminal residue" evidence="1">
    <location>
        <position position="218"/>
    </location>
</feature>
<proteinExistence type="predicted"/>
<name>A0ACA9KVB0_9GLOM</name>